<sequence length="84" mass="8801">MDVIAGSVAFVTVALAVVLAGVTVVVGIQLMRGRWLRLIAGAWSLPRERLESEEMRQVGQGVGIALVALVAISLVVYGILATQA</sequence>
<keyword evidence="1" id="KW-0812">Transmembrane</keyword>
<keyword evidence="3" id="KW-1185">Reference proteome</keyword>
<keyword evidence="1" id="KW-1133">Transmembrane helix</keyword>
<proteinExistence type="predicted"/>
<keyword evidence="1" id="KW-0472">Membrane</keyword>
<evidence type="ECO:0000313" key="2">
    <source>
        <dbReference type="EMBL" id="ADK68350.1"/>
    </source>
</evidence>
<evidence type="ECO:0000313" key="3">
    <source>
        <dbReference type="Proteomes" id="UP000000333"/>
    </source>
</evidence>
<accession>E1QW47</accession>
<dbReference type="EMBL" id="CP002106">
    <property type="protein sequence ID" value="ADK68350.1"/>
    <property type="molecule type" value="Genomic_DNA"/>
</dbReference>
<dbReference type="AlphaFoldDB" id="E1QW47"/>
<dbReference type="STRING" id="633147.Olsu_1244"/>
<dbReference type="RefSeq" id="WP_013252102.1">
    <property type="nucleotide sequence ID" value="NC_014363.1"/>
</dbReference>
<evidence type="ECO:0000256" key="1">
    <source>
        <dbReference type="SAM" id="Phobius"/>
    </source>
</evidence>
<feature type="transmembrane region" description="Helical" evidence="1">
    <location>
        <begin position="58"/>
        <end position="80"/>
    </location>
</feature>
<dbReference type="HOGENOM" id="CLU_2524291_0_0_11"/>
<dbReference type="Proteomes" id="UP000000333">
    <property type="component" value="Chromosome"/>
</dbReference>
<dbReference type="GeneID" id="78512653"/>
<gene>
    <name evidence="2" type="ordered locus">Olsu_1244</name>
</gene>
<name>E1QW47_OLSUV</name>
<dbReference type="KEGG" id="ols:Olsu_1244"/>
<feature type="transmembrane region" description="Helical" evidence="1">
    <location>
        <begin position="6"/>
        <end position="28"/>
    </location>
</feature>
<organism evidence="2 3">
    <name type="scientific">Olsenella uli (strain ATCC 49627 / DSM 7084 / CCUG 31166 / CIP 109912 / JCM 12494 / LMG 11480 / NCIMB 702895 / VPI D76D-27C)</name>
    <name type="common">Lactobacillus uli</name>
    <dbReference type="NCBI Taxonomy" id="633147"/>
    <lineage>
        <taxon>Bacteria</taxon>
        <taxon>Bacillati</taxon>
        <taxon>Actinomycetota</taxon>
        <taxon>Coriobacteriia</taxon>
        <taxon>Coriobacteriales</taxon>
        <taxon>Atopobiaceae</taxon>
        <taxon>Olsenella</taxon>
    </lineage>
</organism>
<reference evidence="2 3" key="1">
    <citation type="journal article" date="2010" name="Stand. Genomic Sci.">
        <title>Complete genome sequence of Olsenella uli type strain (VPI D76D-27C).</title>
        <authorList>
            <person name="Goker M."/>
            <person name="Held B."/>
            <person name="Lucas S."/>
            <person name="Nolan M."/>
            <person name="Yasawong M."/>
            <person name="Glavina Del Rio T."/>
            <person name="Tice H."/>
            <person name="Cheng J.F."/>
            <person name="Bruce D."/>
            <person name="Detter J.C."/>
            <person name="Tapia R."/>
            <person name="Han C."/>
            <person name="Goodwin L."/>
            <person name="Pitluck S."/>
            <person name="Liolios K."/>
            <person name="Ivanova N."/>
            <person name="Mavromatis K."/>
            <person name="Mikhailova N."/>
            <person name="Pati A."/>
            <person name="Chen A."/>
            <person name="Palaniappan K."/>
            <person name="Land M."/>
            <person name="Hauser L."/>
            <person name="Chang Y.J."/>
            <person name="Jeffries C.D."/>
            <person name="Rohde M."/>
            <person name="Sikorski J."/>
            <person name="Pukall R."/>
            <person name="Woyke T."/>
            <person name="Bristow J."/>
            <person name="Eisen J.A."/>
            <person name="Markowitz V."/>
            <person name="Hugenholtz P."/>
            <person name="Kyrpides N.C."/>
            <person name="Klenk H.P."/>
            <person name="Lapidus A."/>
        </authorList>
    </citation>
    <scope>NUCLEOTIDE SEQUENCE [LARGE SCALE GENOMIC DNA]</scope>
    <source>
        <strain evidence="3">ATCC 49627 / DSM 7084 / CIP 109912 / JCM 12494 / NCIMB 702895 / VPI D76D-27C</strain>
    </source>
</reference>
<protein>
    <submittedName>
        <fullName evidence="2">Uncharacterized protein</fullName>
    </submittedName>
</protein>